<name>A0A840A4R2_9CAUL</name>
<dbReference type="Gene3D" id="3.40.50.300">
    <property type="entry name" value="P-loop containing nucleotide triphosphate hydrolases"/>
    <property type="match status" value="1"/>
</dbReference>
<dbReference type="InterPro" id="IPR011009">
    <property type="entry name" value="Kinase-like_dom_sf"/>
</dbReference>
<reference evidence="2 3" key="1">
    <citation type="submission" date="2020-08" db="EMBL/GenBank/DDBJ databases">
        <title>Genomic Encyclopedia of Type Strains, Phase IV (KMG-IV): sequencing the most valuable type-strain genomes for metagenomic binning, comparative biology and taxonomic classification.</title>
        <authorList>
            <person name="Goeker M."/>
        </authorList>
    </citation>
    <scope>NUCLEOTIDE SEQUENCE [LARGE SCALE GENOMIC DNA]</scope>
    <source>
        <strain evidence="2 3">DSM 21793</strain>
    </source>
</reference>
<gene>
    <name evidence="2" type="ORF">GGQ61_003213</name>
</gene>
<evidence type="ECO:0000313" key="2">
    <source>
        <dbReference type="EMBL" id="MBB3892480.1"/>
    </source>
</evidence>
<dbReference type="Proteomes" id="UP000530564">
    <property type="component" value="Unassembled WGS sequence"/>
</dbReference>
<accession>A0A840A4R2</accession>
<dbReference type="InterPro" id="IPR002575">
    <property type="entry name" value="Aminoglycoside_PTrfase"/>
</dbReference>
<dbReference type="PANTHER" id="PTHR43883:SF1">
    <property type="entry name" value="GLUCONOKINASE"/>
    <property type="match status" value="1"/>
</dbReference>
<keyword evidence="3" id="KW-1185">Reference proteome</keyword>
<dbReference type="AlphaFoldDB" id="A0A840A4R2"/>
<feature type="domain" description="Aminoglycoside phosphotransferase" evidence="1">
    <location>
        <begin position="120"/>
        <end position="264"/>
    </location>
</feature>
<organism evidence="2 3">
    <name type="scientific">Phenylobacterium haematophilum</name>
    <dbReference type="NCBI Taxonomy" id="98513"/>
    <lineage>
        <taxon>Bacteria</taxon>
        <taxon>Pseudomonadati</taxon>
        <taxon>Pseudomonadota</taxon>
        <taxon>Alphaproteobacteria</taxon>
        <taxon>Caulobacterales</taxon>
        <taxon>Caulobacteraceae</taxon>
        <taxon>Phenylobacterium</taxon>
    </lineage>
</organism>
<dbReference type="SUPFAM" id="SSF52540">
    <property type="entry name" value="P-loop containing nucleoside triphosphate hydrolases"/>
    <property type="match status" value="1"/>
</dbReference>
<protein>
    <recommendedName>
        <fullName evidence="1">Aminoglycoside phosphotransferase domain-containing protein</fullName>
    </recommendedName>
</protein>
<evidence type="ECO:0000259" key="1">
    <source>
        <dbReference type="Pfam" id="PF01636"/>
    </source>
</evidence>
<comment type="caution">
    <text evidence="2">The sequence shown here is derived from an EMBL/GenBank/DDBJ whole genome shotgun (WGS) entry which is preliminary data.</text>
</comment>
<proteinExistence type="predicted"/>
<dbReference type="Pfam" id="PF13671">
    <property type="entry name" value="AAA_33"/>
    <property type="match status" value="1"/>
</dbReference>
<dbReference type="PANTHER" id="PTHR43883">
    <property type="entry name" value="SLR0207 PROTEIN"/>
    <property type="match status" value="1"/>
</dbReference>
<dbReference type="RefSeq" id="WP_183774766.1">
    <property type="nucleotide sequence ID" value="NZ_JACIDK010000004.1"/>
</dbReference>
<dbReference type="SUPFAM" id="SSF56112">
    <property type="entry name" value="Protein kinase-like (PK-like)"/>
    <property type="match status" value="1"/>
</dbReference>
<sequence length="500" mass="54286">MTDAEEAEVVAWLEGEAQTKIETGCAWVFLAGDTAFKVKKRVDLGFLDYSTLDLRRWALERELRFNRAATSDIYRAVRTITRKSGGGLELDGPGAVVEYALEMRRFDDSFVLAARPWAVDGPLAEAMGREVAGFHAKAELRPQGGGGKALKYTIDSNAKLIRELAPKLGETRVEALIAATDAEFFRHEALLNARRDSGFARLCHADLHLGNILLENGRPVLFDCIEFNDILSDIDVQYDLAFLLMDLDFRRRRDAAVRVLSAYVDKGRRHFGPDLLDGLAALPLMMSVRAAVRTHVQAHSGDLEGASAYLDAGLAHLSPPPPKLTAVGGLSGSGKSTFARLIAPGLGASPGAVVLRTDEIRKRLLGVAPDASLPASVYSPAFYREVYDTLFAETRALLDAGRAVVVDATFIQPELRGRVQELAREAGVPFHGVWLEAAPEVLAQRIEGRKGDASDATVATLRMQLDRDVGPIDWVRVDASGPAQDAAEAWSIEHGGSPLP</sequence>
<dbReference type="InterPro" id="IPR052732">
    <property type="entry name" value="Cell-binding_unc_protein"/>
</dbReference>
<evidence type="ECO:0000313" key="3">
    <source>
        <dbReference type="Proteomes" id="UP000530564"/>
    </source>
</evidence>
<dbReference type="EMBL" id="JACIDK010000004">
    <property type="protein sequence ID" value="MBB3892480.1"/>
    <property type="molecule type" value="Genomic_DNA"/>
</dbReference>
<dbReference type="InterPro" id="IPR027417">
    <property type="entry name" value="P-loop_NTPase"/>
</dbReference>
<dbReference type="Pfam" id="PF01636">
    <property type="entry name" value="APH"/>
    <property type="match status" value="1"/>
</dbReference>